<gene>
    <name evidence="2" type="ORF">IAB02_08420</name>
</gene>
<accession>A0A9D1LBL1</accession>
<feature type="coiled-coil region" evidence="1">
    <location>
        <begin position="101"/>
        <end position="178"/>
    </location>
</feature>
<keyword evidence="1" id="KW-0175">Coiled coil</keyword>
<reference evidence="2" key="1">
    <citation type="submission" date="2020-10" db="EMBL/GenBank/DDBJ databases">
        <authorList>
            <person name="Gilroy R."/>
        </authorList>
    </citation>
    <scope>NUCLEOTIDE SEQUENCE</scope>
    <source>
        <strain evidence="2">ChiHcec3-11533</strain>
    </source>
</reference>
<evidence type="ECO:0000313" key="3">
    <source>
        <dbReference type="Proteomes" id="UP000824072"/>
    </source>
</evidence>
<dbReference type="EMBL" id="DVMU01000186">
    <property type="protein sequence ID" value="HIU34573.1"/>
    <property type="molecule type" value="Genomic_DNA"/>
</dbReference>
<comment type="caution">
    <text evidence="2">The sequence shown here is derived from an EMBL/GenBank/DDBJ whole genome shotgun (WGS) entry which is preliminary data.</text>
</comment>
<name>A0A9D1LBL1_9FIRM</name>
<reference evidence="2" key="2">
    <citation type="journal article" date="2021" name="PeerJ">
        <title>Extensive microbial diversity within the chicken gut microbiome revealed by metagenomics and culture.</title>
        <authorList>
            <person name="Gilroy R."/>
            <person name="Ravi A."/>
            <person name="Getino M."/>
            <person name="Pursley I."/>
            <person name="Horton D.L."/>
            <person name="Alikhan N.F."/>
            <person name="Baker D."/>
            <person name="Gharbi K."/>
            <person name="Hall N."/>
            <person name="Watson M."/>
            <person name="Adriaenssens E.M."/>
            <person name="Foster-Nyarko E."/>
            <person name="Jarju S."/>
            <person name="Secka A."/>
            <person name="Antonio M."/>
            <person name="Oren A."/>
            <person name="Chaudhuri R.R."/>
            <person name="La Ragione R."/>
            <person name="Hildebrand F."/>
            <person name="Pallen M.J."/>
        </authorList>
    </citation>
    <scope>NUCLEOTIDE SEQUENCE</scope>
    <source>
        <strain evidence="2">ChiHcec3-11533</strain>
    </source>
</reference>
<dbReference type="Proteomes" id="UP000824072">
    <property type="component" value="Unassembled WGS sequence"/>
</dbReference>
<organism evidence="2 3">
    <name type="scientific">Candidatus Pullichristensenella excrementigallinarum</name>
    <dbReference type="NCBI Taxonomy" id="2840907"/>
    <lineage>
        <taxon>Bacteria</taxon>
        <taxon>Bacillati</taxon>
        <taxon>Bacillota</taxon>
        <taxon>Clostridia</taxon>
        <taxon>Candidatus Pullichristensenella</taxon>
    </lineage>
</organism>
<sequence length="213" mass="24181">MDRDQERFYEDEPVSGLEERGIQEPEEIDDMKYFLELLKHIRAAISAGTNVPLTSKKIIDADKCLLIIDDMERNLPDAVQYGLQMYSERDRILGNAETAAMNKVSSAEMRANAALEKAKEEAEQRLNDAENEAHAIIADAQERADHMVDENEIVRRAREEARIIKNDARVEANELRLKASHDAYKLLSDVEDNLAQALSSVRRQRTDLGVEGE</sequence>
<dbReference type="AlphaFoldDB" id="A0A9D1LBL1"/>
<evidence type="ECO:0000313" key="2">
    <source>
        <dbReference type="EMBL" id="HIU34573.1"/>
    </source>
</evidence>
<protein>
    <submittedName>
        <fullName evidence="2">ATP synthase F0 subunit B</fullName>
    </submittedName>
</protein>
<dbReference type="CDD" id="cd06503">
    <property type="entry name" value="ATP-synt_Fo_b"/>
    <property type="match status" value="1"/>
</dbReference>
<evidence type="ECO:0000256" key="1">
    <source>
        <dbReference type="SAM" id="Coils"/>
    </source>
</evidence>
<proteinExistence type="predicted"/>